<dbReference type="PANTHER" id="PTHR42091">
    <property type="entry name" value="CONSERVED GLYCINE-RICH PROTEIN (AFU_ORTHOLOGUE AFUA_7G02440)"/>
    <property type="match status" value="1"/>
</dbReference>
<evidence type="ECO:0000259" key="3">
    <source>
        <dbReference type="Pfam" id="PF24866"/>
    </source>
</evidence>
<comment type="caution">
    <text evidence="4">The sequence shown here is derived from an EMBL/GenBank/DDBJ whole genome shotgun (WGS) entry which is preliminary data.</text>
</comment>
<reference evidence="4 5" key="2">
    <citation type="journal article" date="2021" name="Curr. Genet.">
        <title>Genetic response to nitrogen starvation in the aggressive Eucalyptus foliar pathogen Teratosphaeria destructans.</title>
        <authorList>
            <person name="Havenga M."/>
            <person name="Wingfield B.D."/>
            <person name="Wingfield M.J."/>
            <person name="Dreyer L.L."/>
            <person name="Roets F."/>
            <person name="Aylward J."/>
        </authorList>
    </citation>
    <scope>NUCLEOTIDE SEQUENCE [LARGE SCALE GENOMIC DNA]</scope>
    <source>
        <strain evidence="4">CMW44962</strain>
    </source>
</reference>
<accession>A0A9W7SLW1</accession>
<feature type="compositionally biased region" description="Gly residues" evidence="1">
    <location>
        <begin position="40"/>
        <end position="59"/>
    </location>
</feature>
<evidence type="ECO:0000256" key="2">
    <source>
        <dbReference type="SAM" id="SignalP"/>
    </source>
</evidence>
<reference evidence="4 5" key="1">
    <citation type="journal article" date="2018" name="IMA Fungus">
        <title>IMA Genome-F 10: Nine draft genome sequences of Claviceps purpurea s.lat., including C. arundinis, C. humidiphila, and C. cf. spartinae, pseudomolecules for the pitch canker pathogen Fusarium circinatum, draft genome of Davidsoniella eucalypti, Grosmannia galeiformis, Quambalaria eucalypti, and Teratosphaeria destructans.</title>
        <authorList>
            <person name="Wingfield B.D."/>
            <person name="Liu M."/>
            <person name="Nguyen H.D."/>
            <person name="Lane F.A."/>
            <person name="Morgan S.W."/>
            <person name="De Vos L."/>
            <person name="Wilken P.M."/>
            <person name="Duong T.A."/>
            <person name="Aylward J."/>
            <person name="Coetzee M.P."/>
            <person name="Dadej K."/>
            <person name="De Beer Z.W."/>
            <person name="Findlay W."/>
            <person name="Havenga M."/>
            <person name="Kolarik M."/>
            <person name="Menzies J.G."/>
            <person name="Naidoo K."/>
            <person name="Pochopski O."/>
            <person name="Shoukouhi P."/>
            <person name="Santana Q.C."/>
            <person name="Seifert K.A."/>
            <person name="Soal N."/>
            <person name="Steenkamp E.T."/>
            <person name="Tatham C.T."/>
            <person name="van der Nest M.A."/>
            <person name="Wingfield M.J."/>
        </authorList>
    </citation>
    <scope>NUCLEOTIDE SEQUENCE [LARGE SCALE GENOMIC DNA]</scope>
    <source>
        <strain evidence="4">CMW44962</strain>
    </source>
</reference>
<keyword evidence="4" id="KW-0812">Transmembrane</keyword>
<dbReference type="PANTHER" id="PTHR42091:SF1">
    <property type="entry name" value="CONSERVED GLYCINE-RICH PROTEIN (AFU_ORTHOLOGUE AFUA_7G02440)"/>
    <property type="match status" value="1"/>
</dbReference>
<organism evidence="4 5">
    <name type="scientific">Teratosphaeria destructans</name>
    <dbReference type="NCBI Taxonomy" id="418781"/>
    <lineage>
        <taxon>Eukaryota</taxon>
        <taxon>Fungi</taxon>
        <taxon>Dikarya</taxon>
        <taxon>Ascomycota</taxon>
        <taxon>Pezizomycotina</taxon>
        <taxon>Dothideomycetes</taxon>
        <taxon>Dothideomycetidae</taxon>
        <taxon>Mycosphaerellales</taxon>
        <taxon>Teratosphaeriaceae</taxon>
        <taxon>Teratosphaeria</taxon>
    </lineage>
</organism>
<feature type="domain" description="DUF7732" evidence="3">
    <location>
        <begin position="99"/>
        <end position="212"/>
    </location>
</feature>
<keyword evidence="2" id="KW-0732">Signal</keyword>
<dbReference type="AlphaFoldDB" id="A0A9W7SLW1"/>
<evidence type="ECO:0000313" key="5">
    <source>
        <dbReference type="Proteomes" id="UP001138500"/>
    </source>
</evidence>
<dbReference type="OrthoDB" id="5425547at2759"/>
<keyword evidence="4" id="KW-0472">Membrane</keyword>
<sequence>MKLSGQMVLWLLAFITTIQALALPDDIASSTRTLFKRKGGGGGGGKGGGSSSGGKGGSGSSDSSSSGASSGSRSGTSNTGGTSKGGSGVTPSYGSGGRYYGGGASVPYTAGATSRGGLAPVGLLGVGALAFFPGVWLYGAYAYSYPHPYTYHNNTSDRNETRPVECLCQQYSECGCDSNNDTTYINSVANNETVSRVANNTLYINGTLPNGTTAATSASPQSLRMQGVLEMSGWWLPVAIAGYAAWLL</sequence>
<keyword evidence="5" id="KW-1185">Reference proteome</keyword>
<name>A0A9W7SLW1_9PEZI</name>
<evidence type="ECO:0000256" key="1">
    <source>
        <dbReference type="SAM" id="MobiDB-lite"/>
    </source>
</evidence>
<feature type="signal peptide" evidence="2">
    <location>
        <begin position="1"/>
        <end position="22"/>
    </location>
</feature>
<feature type="chain" id="PRO_5040802415" evidence="2">
    <location>
        <begin position="23"/>
        <end position="248"/>
    </location>
</feature>
<dbReference type="EMBL" id="RIBY02002200">
    <property type="protein sequence ID" value="KAH9822875.1"/>
    <property type="molecule type" value="Genomic_DNA"/>
</dbReference>
<evidence type="ECO:0000313" key="4">
    <source>
        <dbReference type="EMBL" id="KAH9822875.1"/>
    </source>
</evidence>
<feature type="compositionally biased region" description="Low complexity" evidence="1">
    <location>
        <begin position="60"/>
        <end position="81"/>
    </location>
</feature>
<feature type="region of interest" description="Disordered" evidence="1">
    <location>
        <begin position="34"/>
        <end position="89"/>
    </location>
</feature>
<dbReference type="Proteomes" id="UP001138500">
    <property type="component" value="Unassembled WGS sequence"/>
</dbReference>
<gene>
    <name evidence="4" type="ORF">Tdes44962_MAKER00703</name>
</gene>
<dbReference type="InterPro" id="IPR056634">
    <property type="entry name" value="DUF7732"/>
</dbReference>
<proteinExistence type="predicted"/>
<dbReference type="Pfam" id="PF24866">
    <property type="entry name" value="DUF7732"/>
    <property type="match status" value="1"/>
</dbReference>
<protein>
    <submittedName>
        <fullName evidence="4">Transmembrane protein</fullName>
    </submittedName>
</protein>